<comment type="catalytic activity">
    <reaction evidence="1 9">
        <text>(6R)-5,10-methylene-5,6,7,8-tetrahydrofolate + glycine + H2O = (6S)-5,6,7,8-tetrahydrofolate + L-serine</text>
        <dbReference type="Rhea" id="RHEA:15481"/>
        <dbReference type="ChEBI" id="CHEBI:15377"/>
        <dbReference type="ChEBI" id="CHEBI:15636"/>
        <dbReference type="ChEBI" id="CHEBI:33384"/>
        <dbReference type="ChEBI" id="CHEBI:57305"/>
        <dbReference type="ChEBI" id="CHEBI:57453"/>
        <dbReference type="EC" id="2.1.2.1"/>
    </reaction>
</comment>
<evidence type="ECO:0000256" key="1">
    <source>
        <dbReference type="ARBA" id="ARBA00001528"/>
    </source>
</evidence>
<name>A0A0A0LLE7_CUCSA</name>
<comment type="function">
    <text evidence="9">Interconversion of serine and glycine.</text>
</comment>
<dbReference type="GO" id="GO:0005739">
    <property type="term" value="C:mitochondrion"/>
    <property type="evidence" value="ECO:0000318"/>
    <property type="project" value="GO_Central"/>
</dbReference>
<feature type="modified residue" description="N6-(pyridoxal phosphate)lysine" evidence="8">
    <location>
        <position position="284"/>
    </location>
</feature>
<dbReference type="CDD" id="cd00378">
    <property type="entry name" value="SHMT"/>
    <property type="match status" value="1"/>
</dbReference>
<dbReference type="GO" id="GO:0046653">
    <property type="term" value="P:tetrahydrofolate metabolic process"/>
    <property type="evidence" value="ECO:0000318"/>
    <property type="project" value="GO_Central"/>
</dbReference>
<sequence length="515" mass="57037">MAMALRRIAVGVTNPILPLLNARFLHRMSSLSGAAAEEREKARATWIQQLNAPLEVIDPEIADIIELEKARQWKGFELIPSENFTSSSVMEAVGRWIKFSKSVTCRDGTGPFCSYIDMAESLCQKRALEAFRLDPAKWGVNVQSLSGSPANFQAYTALLKPHERIMALDLPHGGHLSHGYQTDTKKISAVSIFFETMPYRLDESTGYIDYDQLERSASLFRPKLIVAGASAYARLYDYARIRKVCDKQKAVMLADMAHISGLVAAGVIPSPFEYADIVTTTTHKSLRGPRGAMIFFRKGVKEINKKGQEVLYDYEDKINQAVFPGLQGGPHNHTIAGLAVALKQATTPEYKAYQEQVLSNCSKFAQSLIEKGYELVSGGTDNHLVLVNLKNKGIDGSRVEKVLESVHIAANKNTVPGDVSAMVPGGIRMGTPALTSRGFLEADFVKVAELFDETVKLALKIKAGSEGTKLKDFVATMQSNKDFQSEISKLRHQVEEYAKQFPTIGFEKETMRYRD</sequence>
<reference evidence="11 12" key="2">
    <citation type="journal article" date="2009" name="PLoS ONE">
        <title>An integrated genetic and cytogenetic map of the cucumber genome.</title>
        <authorList>
            <person name="Ren Y."/>
            <person name="Zhang Z."/>
            <person name="Liu J."/>
            <person name="Staub J.E."/>
            <person name="Han Y."/>
            <person name="Cheng Z."/>
            <person name="Li X."/>
            <person name="Lu J."/>
            <person name="Miao H."/>
            <person name="Kang H."/>
            <person name="Xie B."/>
            <person name="Gu X."/>
            <person name="Wang X."/>
            <person name="Du Y."/>
            <person name="Jin W."/>
            <person name="Huang S."/>
        </authorList>
    </citation>
    <scope>NUCLEOTIDE SEQUENCE [LARGE SCALE GENOMIC DNA]</scope>
    <source>
        <strain evidence="12">cv. 9930</strain>
    </source>
</reference>
<dbReference type="Proteomes" id="UP000029981">
    <property type="component" value="Chromosome 2"/>
</dbReference>
<dbReference type="InterPro" id="IPR015421">
    <property type="entry name" value="PyrdxlP-dep_Trfase_major"/>
</dbReference>
<evidence type="ECO:0000256" key="9">
    <source>
        <dbReference type="RuleBase" id="RU000585"/>
    </source>
</evidence>
<dbReference type="SUPFAM" id="SSF53383">
    <property type="entry name" value="PLP-dependent transferases"/>
    <property type="match status" value="1"/>
</dbReference>
<dbReference type="PROSITE" id="PS00096">
    <property type="entry name" value="SHMT"/>
    <property type="match status" value="1"/>
</dbReference>
<dbReference type="PANTHER" id="PTHR11680:SF28">
    <property type="entry name" value="SERINE HYDROXYMETHYLTRANSFERASE, MITOCHONDRIAL"/>
    <property type="match status" value="1"/>
</dbReference>
<dbReference type="InterPro" id="IPR039429">
    <property type="entry name" value="SHMT-like_dom"/>
</dbReference>
<dbReference type="PIRSF" id="PIRSF000412">
    <property type="entry name" value="SHMT"/>
    <property type="match status" value="1"/>
</dbReference>
<reference evidence="11 12" key="1">
    <citation type="journal article" date="2009" name="Nat. Genet.">
        <title>The genome of the cucumber, Cucumis sativus L.</title>
        <authorList>
            <person name="Huang S."/>
            <person name="Li R."/>
            <person name="Zhang Z."/>
            <person name="Li L."/>
            <person name="Gu X."/>
            <person name="Fan W."/>
            <person name="Lucas W.J."/>
            <person name="Wang X."/>
            <person name="Xie B."/>
            <person name="Ni P."/>
            <person name="Ren Y."/>
            <person name="Zhu H."/>
            <person name="Li J."/>
            <person name="Lin K."/>
            <person name="Jin W."/>
            <person name="Fei Z."/>
            <person name="Li G."/>
            <person name="Staub J."/>
            <person name="Kilian A."/>
            <person name="van der Vossen E.A."/>
            <person name="Wu Y."/>
            <person name="Guo J."/>
            <person name="He J."/>
            <person name="Jia Z."/>
            <person name="Ren Y."/>
            <person name="Tian G."/>
            <person name="Lu Y."/>
            <person name="Ruan J."/>
            <person name="Qian W."/>
            <person name="Wang M."/>
            <person name="Huang Q."/>
            <person name="Li B."/>
            <person name="Xuan Z."/>
            <person name="Cao J."/>
            <person name="Asan"/>
            <person name="Wu Z."/>
            <person name="Zhang J."/>
            <person name="Cai Q."/>
            <person name="Bai Y."/>
            <person name="Zhao B."/>
            <person name="Han Y."/>
            <person name="Li Y."/>
            <person name="Li X."/>
            <person name="Wang S."/>
            <person name="Shi Q."/>
            <person name="Liu S."/>
            <person name="Cho W.K."/>
            <person name="Kim J.Y."/>
            <person name="Xu Y."/>
            <person name="Heller-Uszynska K."/>
            <person name="Miao H."/>
            <person name="Cheng Z."/>
            <person name="Zhang S."/>
            <person name="Wu J."/>
            <person name="Yang Y."/>
            <person name="Kang H."/>
            <person name="Li M."/>
            <person name="Liang H."/>
            <person name="Ren X."/>
            <person name="Shi Z."/>
            <person name="Wen M."/>
            <person name="Jian M."/>
            <person name="Yang H."/>
            <person name="Zhang G."/>
            <person name="Yang Z."/>
            <person name="Chen R."/>
            <person name="Liu S."/>
            <person name="Li J."/>
            <person name="Ma L."/>
            <person name="Liu H."/>
            <person name="Zhou Y."/>
            <person name="Zhao J."/>
            <person name="Fang X."/>
            <person name="Li G."/>
            <person name="Fang L."/>
            <person name="Li Y."/>
            <person name="Liu D."/>
            <person name="Zheng H."/>
            <person name="Zhang Y."/>
            <person name="Qin N."/>
            <person name="Li Z."/>
            <person name="Yang G."/>
            <person name="Yang S."/>
            <person name="Bolund L."/>
            <person name="Kristiansen K."/>
            <person name="Zheng H."/>
            <person name="Li S."/>
            <person name="Zhang X."/>
            <person name="Yang H."/>
            <person name="Wang J."/>
            <person name="Sun R."/>
            <person name="Zhang B."/>
            <person name="Jiang S."/>
            <person name="Wang J."/>
            <person name="Du Y."/>
            <person name="Li S."/>
        </authorList>
    </citation>
    <scope>NUCLEOTIDE SEQUENCE [LARGE SCALE GENOMIC DNA]</scope>
    <source>
        <strain evidence="12">cv. 9930</strain>
    </source>
</reference>
<accession>A0A0A0LLE7</accession>
<keyword evidence="12" id="KW-1185">Reference proteome</keyword>
<dbReference type="eggNOG" id="KOG2467">
    <property type="taxonomic scope" value="Eukaryota"/>
</dbReference>
<evidence type="ECO:0000313" key="12">
    <source>
        <dbReference type="Proteomes" id="UP000029981"/>
    </source>
</evidence>
<dbReference type="InterPro" id="IPR015424">
    <property type="entry name" value="PyrdxlP-dep_Trfase"/>
</dbReference>
<dbReference type="GO" id="GO:0019264">
    <property type="term" value="P:glycine biosynthetic process from serine"/>
    <property type="evidence" value="ECO:0000318"/>
    <property type="project" value="GO_Central"/>
</dbReference>
<evidence type="ECO:0000256" key="7">
    <source>
        <dbReference type="ARBA" id="ARBA00022898"/>
    </source>
</evidence>
<protein>
    <recommendedName>
        <fullName evidence="9">Serine hydroxymethyltransferase</fullName>
        <ecNumber evidence="9">2.1.2.1</ecNumber>
    </recommendedName>
</protein>
<dbReference type="Gene3D" id="3.90.1150.10">
    <property type="entry name" value="Aspartate Aminotransferase, domain 1"/>
    <property type="match status" value="1"/>
</dbReference>
<gene>
    <name evidence="11" type="ORF">Csa_2G372170</name>
</gene>
<dbReference type="OMA" id="VYDYARM"/>
<dbReference type="EC" id="2.1.2.1" evidence="9"/>
<evidence type="ECO:0000256" key="5">
    <source>
        <dbReference type="ARBA" id="ARBA00022563"/>
    </source>
</evidence>
<dbReference type="Gene3D" id="3.40.640.10">
    <property type="entry name" value="Type I PLP-dependent aspartate aminotransferase-like (Major domain)"/>
    <property type="match status" value="1"/>
</dbReference>
<organism evidence="11 12">
    <name type="scientific">Cucumis sativus</name>
    <name type="common">Cucumber</name>
    <dbReference type="NCBI Taxonomy" id="3659"/>
    <lineage>
        <taxon>Eukaryota</taxon>
        <taxon>Viridiplantae</taxon>
        <taxon>Streptophyta</taxon>
        <taxon>Embryophyta</taxon>
        <taxon>Tracheophyta</taxon>
        <taxon>Spermatophyta</taxon>
        <taxon>Magnoliopsida</taxon>
        <taxon>eudicotyledons</taxon>
        <taxon>Gunneridae</taxon>
        <taxon>Pentapetalae</taxon>
        <taxon>rosids</taxon>
        <taxon>fabids</taxon>
        <taxon>Cucurbitales</taxon>
        <taxon>Cucurbitaceae</taxon>
        <taxon>Benincaseae</taxon>
        <taxon>Cucumis</taxon>
    </lineage>
</organism>
<comment type="cofactor">
    <cofactor evidence="2 8 9">
        <name>pyridoxal 5'-phosphate</name>
        <dbReference type="ChEBI" id="CHEBI:597326"/>
    </cofactor>
</comment>
<dbReference type="InterPro" id="IPR001085">
    <property type="entry name" value="Ser_HO-MeTrfase"/>
</dbReference>
<dbReference type="NCBIfam" id="NF000586">
    <property type="entry name" value="PRK00011.1"/>
    <property type="match status" value="1"/>
</dbReference>
<keyword evidence="7 8" id="KW-0663">Pyridoxal phosphate</keyword>
<evidence type="ECO:0000256" key="4">
    <source>
        <dbReference type="ARBA" id="ARBA00006376"/>
    </source>
</evidence>
<dbReference type="InterPro" id="IPR049943">
    <property type="entry name" value="Ser_HO-MeTrfase-like"/>
</dbReference>
<dbReference type="Gramene" id="KGN62770">
    <property type="protein sequence ID" value="KGN62770"/>
    <property type="gene ID" value="Csa_2G372170"/>
</dbReference>
<dbReference type="STRING" id="3659.A0A0A0LLE7"/>
<evidence type="ECO:0000256" key="2">
    <source>
        <dbReference type="ARBA" id="ARBA00001933"/>
    </source>
</evidence>
<evidence type="ECO:0000313" key="11">
    <source>
        <dbReference type="EMBL" id="KGN62770.1"/>
    </source>
</evidence>
<dbReference type="GO" id="GO:0035999">
    <property type="term" value="P:tetrahydrofolate interconversion"/>
    <property type="evidence" value="ECO:0007669"/>
    <property type="project" value="UniProtKB-UniPathway"/>
</dbReference>
<comment type="similarity">
    <text evidence="4 9">Belongs to the SHMT family.</text>
</comment>
<evidence type="ECO:0000256" key="3">
    <source>
        <dbReference type="ARBA" id="ARBA00004777"/>
    </source>
</evidence>
<dbReference type="InterPro" id="IPR019798">
    <property type="entry name" value="Ser_HO-MeTrfase_PLP_BS"/>
</dbReference>
<comment type="pathway">
    <text evidence="3 9">One-carbon metabolism; tetrahydrofolate interconversion.</text>
</comment>
<dbReference type="EMBL" id="CM002923">
    <property type="protein sequence ID" value="KGN62770.1"/>
    <property type="molecule type" value="Genomic_DNA"/>
</dbReference>
<dbReference type="InterPro" id="IPR015422">
    <property type="entry name" value="PyrdxlP-dep_Trfase_small"/>
</dbReference>
<feature type="domain" description="Serine hydroxymethyltransferase-like" evidence="10">
    <location>
        <begin position="55"/>
        <end position="449"/>
    </location>
</feature>
<evidence type="ECO:0000256" key="6">
    <source>
        <dbReference type="ARBA" id="ARBA00022679"/>
    </source>
</evidence>
<dbReference type="Pfam" id="PF00464">
    <property type="entry name" value="SHMT"/>
    <property type="match status" value="1"/>
</dbReference>
<reference evidence="11 12" key="4">
    <citation type="journal article" date="2011" name="BMC Genomics">
        <title>RNA-Seq improves annotation of protein-coding genes in the cucumber genome.</title>
        <authorList>
            <person name="Li Z."/>
            <person name="Zhang Z."/>
            <person name="Yan P."/>
            <person name="Huang S."/>
            <person name="Fei Z."/>
            <person name="Lin K."/>
        </authorList>
    </citation>
    <scope>NUCLEOTIDE SEQUENCE [LARGE SCALE GENOMIC DNA]</scope>
    <source>
        <strain evidence="12">cv. 9930</strain>
    </source>
</reference>
<evidence type="ECO:0000259" key="10">
    <source>
        <dbReference type="Pfam" id="PF00464"/>
    </source>
</evidence>
<proteinExistence type="inferred from homology"/>
<keyword evidence="6 9" id="KW-0808">Transferase</keyword>
<evidence type="ECO:0000256" key="8">
    <source>
        <dbReference type="PIRSR" id="PIRSR000412-50"/>
    </source>
</evidence>
<dbReference type="FunFam" id="3.40.640.10:FF:000294">
    <property type="entry name" value="Uncharacterized protein"/>
    <property type="match status" value="1"/>
</dbReference>
<dbReference type="GO" id="GO:0030170">
    <property type="term" value="F:pyridoxal phosphate binding"/>
    <property type="evidence" value="ECO:0000318"/>
    <property type="project" value="GO_Central"/>
</dbReference>
<dbReference type="GO" id="GO:0004372">
    <property type="term" value="F:glycine hydroxymethyltransferase activity"/>
    <property type="evidence" value="ECO:0000318"/>
    <property type="project" value="GO_Central"/>
</dbReference>
<dbReference type="PANTHER" id="PTHR11680">
    <property type="entry name" value="SERINE HYDROXYMETHYLTRANSFERASE"/>
    <property type="match status" value="1"/>
</dbReference>
<reference evidence="11 12" key="3">
    <citation type="journal article" date="2010" name="BMC Genomics">
        <title>Transcriptome sequencing and comparative analysis of cucumber flowers with different sex types.</title>
        <authorList>
            <person name="Guo S."/>
            <person name="Zheng Y."/>
            <person name="Joung J.G."/>
            <person name="Liu S."/>
            <person name="Zhang Z."/>
            <person name="Crasta O.R."/>
            <person name="Sobral B.W."/>
            <person name="Xu Y."/>
            <person name="Huang S."/>
            <person name="Fei Z."/>
        </authorList>
    </citation>
    <scope>NUCLEOTIDE SEQUENCE [LARGE SCALE GENOMIC DNA]</scope>
    <source>
        <strain evidence="12">cv. 9930</strain>
    </source>
</reference>
<dbReference type="UniPathway" id="UPA00193"/>
<keyword evidence="5 9" id="KW-0554">One-carbon metabolism</keyword>
<dbReference type="AlphaFoldDB" id="A0A0A0LLE7"/>